<evidence type="ECO:0000313" key="3">
    <source>
        <dbReference type="Proteomes" id="UP001218629"/>
    </source>
</evidence>
<evidence type="ECO:0008006" key="4">
    <source>
        <dbReference type="Google" id="ProtNLM"/>
    </source>
</evidence>
<accession>A0ABY8A5N1</accession>
<evidence type="ECO:0000256" key="1">
    <source>
        <dbReference type="SAM" id="Phobius"/>
    </source>
</evidence>
<dbReference type="Proteomes" id="UP001218629">
    <property type="component" value="Chromosome"/>
</dbReference>
<keyword evidence="1" id="KW-0472">Membrane</keyword>
<name>A0ABY8A5N1_9ACTN</name>
<sequence>MARRLTVTALLALIGAAALVLSAFQPWYQGRDPRSVPVAELFTGLTDKGGAATATSMLLPLAAAGALALLALAVRSKAAMALAALVGLATCVLWVVQQIRALAPIAFDWTAIEPGLRNAAGGVLLLLIAVAVLPTRER</sequence>
<reference evidence="2 3" key="1">
    <citation type="submission" date="2022-03" db="EMBL/GenBank/DDBJ databases">
        <title>Streptomyces yunnanensis P86,complete genome.</title>
        <authorList>
            <person name="Chen S."/>
            <person name="Zhang Q."/>
        </authorList>
    </citation>
    <scope>NUCLEOTIDE SEQUENCE [LARGE SCALE GENOMIC DNA]</scope>
    <source>
        <strain evidence="2 3">P86</strain>
    </source>
</reference>
<dbReference type="EMBL" id="CP095749">
    <property type="protein sequence ID" value="WEB40009.1"/>
    <property type="molecule type" value="Genomic_DNA"/>
</dbReference>
<dbReference type="RefSeq" id="WP_275307517.1">
    <property type="nucleotide sequence ID" value="NZ_CP095749.1"/>
</dbReference>
<keyword evidence="1" id="KW-1133">Transmembrane helix</keyword>
<gene>
    <name evidence="2" type="ORF">MOV08_12465</name>
</gene>
<keyword evidence="3" id="KW-1185">Reference proteome</keyword>
<organism evidence="2 3">
    <name type="scientific">Streptomyces yunnanensis</name>
    <dbReference type="NCBI Taxonomy" id="156453"/>
    <lineage>
        <taxon>Bacteria</taxon>
        <taxon>Bacillati</taxon>
        <taxon>Actinomycetota</taxon>
        <taxon>Actinomycetes</taxon>
        <taxon>Kitasatosporales</taxon>
        <taxon>Streptomycetaceae</taxon>
        <taxon>Streptomyces</taxon>
    </lineage>
</organism>
<proteinExistence type="predicted"/>
<keyword evidence="1" id="KW-0812">Transmembrane</keyword>
<evidence type="ECO:0000313" key="2">
    <source>
        <dbReference type="EMBL" id="WEB40009.1"/>
    </source>
</evidence>
<feature type="transmembrane region" description="Helical" evidence="1">
    <location>
        <begin position="51"/>
        <end position="72"/>
    </location>
</feature>
<feature type="transmembrane region" description="Helical" evidence="1">
    <location>
        <begin position="116"/>
        <end position="133"/>
    </location>
</feature>
<protein>
    <recommendedName>
        <fullName evidence="4">VanZ like family protein</fullName>
    </recommendedName>
</protein>
<feature type="transmembrane region" description="Helical" evidence="1">
    <location>
        <begin position="79"/>
        <end position="96"/>
    </location>
</feature>